<organism evidence="4 5">
    <name type="scientific">Pseudonocardia xishanensis</name>
    <dbReference type="NCBI Taxonomy" id="630995"/>
    <lineage>
        <taxon>Bacteria</taxon>
        <taxon>Bacillati</taxon>
        <taxon>Actinomycetota</taxon>
        <taxon>Actinomycetes</taxon>
        <taxon>Pseudonocardiales</taxon>
        <taxon>Pseudonocardiaceae</taxon>
        <taxon>Pseudonocardia</taxon>
    </lineage>
</organism>
<evidence type="ECO:0000313" key="5">
    <source>
        <dbReference type="Proteomes" id="UP001501598"/>
    </source>
</evidence>
<reference evidence="5" key="1">
    <citation type="journal article" date="2019" name="Int. J. Syst. Evol. Microbiol.">
        <title>The Global Catalogue of Microorganisms (GCM) 10K type strain sequencing project: providing services to taxonomists for standard genome sequencing and annotation.</title>
        <authorList>
            <consortium name="The Broad Institute Genomics Platform"/>
            <consortium name="The Broad Institute Genome Sequencing Center for Infectious Disease"/>
            <person name="Wu L."/>
            <person name="Ma J."/>
        </authorList>
    </citation>
    <scope>NUCLEOTIDE SEQUENCE [LARGE SCALE GENOMIC DNA]</scope>
    <source>
        <strain evidence="5">JCM 17906</strain>
    </source>
</reference>
<dbReference type="Pfam" id="PF13561">
    <property type="entry name" value="adh_short_C2"/>
    <property type="match status" value="1"/>
</dbReference>
<evidence type="ECO:0000256" key="2">
    <source>
        <dbReference type="SAM" id="MobiDB-lite"/>
    </source>
</evidence>
<feature type="domain" description="Pyrroline-5-carboxylate reductase catalytic N-terminal" evidence="3">
    <location>
        <begin position="166"/>
        <end position="255"/>
    </location>
</feature>
<proteinExistence type="predicted"/>
<dbReference type="PRINTS" id="PR00081">
    <property type="entry name" value="GDHRDH"/>
</dbReference>
<accession>A0ABP8RV49</accession>
<dbReference type="Pfam" id="PF03807">
    <property type="entry name" value="F420_oxidored"/>
    <property type="match status" value="1"/>
</dbReference>
<feature type="region of interest" description="Disordered" evidence="2">
    <location>
        <begin position="90"/>
        <end position="123"/>
    </location>
</feature>
<dbReference type="InterPro" id="IPR002347">
    <property type="entry name" value="SDR_fam"/>
</dbReference>
<dbReference type="InterPro" id="IPR036291">
    <property type="entry name" value="NAD(P)-bd_dom_sf"/>
</dbReference>
<dbReference type="InterPro" id="IPR028939">
    <property type="entry name" value="P5C_Rdtase_cat_N"/>
</dbReference>
<dbReference type="Gene3D" id="3.40.50.720">
    <property type="entry name" value="NAD(P)-binding Rossmann-like Domain"/>
    <property type="match status" value="2"/>
</dbReference>
<dbReference type="InterPro" id="IPR051267">
    <property type="entry name" value="STEAP_metalloreductase"/>
</dbReference>
<comment type="caution">
    <text evidence="4">The sequence shown here is derived from an EMBL/GenBank/DDBJ whole genome shotgun (WGS) entry which is preliminary data.</text>
</comment>
<sequence>MGELEGKVAVITGEQFDRAFRLNARGILFTVQKALPLINDGGSILMTGSNASLGAFPGWSLYAGSKAVQQSWARVWLNELRDRRIRVNVLTPARSPPPSRRNCSTRRRKPRSSPSCPRGQMGRPEEIASVALFPASDHSSYVNGLELVADGGTTQSEKRAHLMSSITIIGTGNMARTLGALAVKGGNTVEVMGRDQAKARRLADLLGGGTTTGEWGAVPAGDIVVAALLFDGVVPVVAEYGDALAGKVLVDISNPFNATFDGLAHSEETSIAQEVATVAPADTRVVKAFNTIFRGVLETGRPDVFLAGDDAQAKSDVAAFVESLGLRPRDVGGLRMAHWLEGMGVITVGLAGNGVGHWDFALGVDDFAG</sequence>
<dbReference type="CDD" id="cd05233">
    <property type="entry name" value="SDR_c"/>
    <property type="match status" value="1"/>
</dbReference>
<name>A0ABP8RV49_9PSEU</name>
<keyword evidence="5" id="KW-1185">Reference proteome</keyword>
<keyword evidence="1" id="KW-0560">Oxidoreductase</keyword>
<dbReference type="Proteomes" id="UP001501598">
    <property type="component" value="Unassembled WGS sequence"/>
</dbReference>
<dbReference type="PANTHER" id="PTHR14239:SF10">
    <property type="entry name" value="REDUCTASE"/>
    <property type="match status" value="1"/>
</dbReference>
<evidence type="ECO:0000313" key="4">
    <source>
        <dbReference type="EMBL" id="GAA4550512.1"/>
    </source>
</evidence>
<dbReference type="PANTHER" id="PTHR14239">
    <property type="entry name" value="DUDULIN-RELATED"/>
    <property type="match status" value="1"/>
</dbReference>
<gene>
    <name evidence="4" type="ORF">GCM10023175_40800</name>
</gene>
<dbReference type="EMBL" id="BAABGT010000057">
    <property type="protein sequence ID" value="GAA4550512.1"/>
    <property type="molecule type" value="Genomic_DNA"/>
</dbReference>
<evidence type="ECO:0000259" key="3">
    <source>
        <dbReference type="Pfam" id="PF03807"/>
    </source>
</evidence>
<protein>
    <recommendedName>
        <fullName evidence="3">Pyrroline-5-carboxylate reductase catalytic N-terminal domain-containing protein</fullName>
    </recommendedName>
</protein>
<dbReference type="SUPFAM" id="SSF51735">
    <property type="entry name" value="NAD(P)-binding Rossmann-fold domains"/>
    <property type="match status" value="2"/>
</dbReference>
<evidence type="ECO:0000256" key="1">
    <source>
        <dbReference type="ARBA" id="ARBA00023002"/>
    </source>
</evidence>